<keyword evidence="3" id="KW-1185">Reference proteome</keyword>
<evidence type="ECO:0000313" key="3">
    <source>
        <dbReference type="Proteomes" id="UP000246702"/>
    </source>
</evidence>
<dbReference type="Proteomes" id="UP000246702">
    <property type="component" value="Unassembled WGS sequence"/>
</dbReference>
<evidence type="ECO:0000256" key="1">
    <source>
        <dbReference type="SAM" id="MobiDB-lite"/>
    </source>
</evidence>
<dbReference type="EMBL" id="MSFK01000005">
    <property type="protein sequence ID" value="PWY93985.1"/>
    <property type="molecule type" value="Genomic_DNA"/>
</dbReference>
<evidence type="ECO:0000313" key="2">
    <source>
        <dbReference type="EMBL" id="PWY93985.1"/>
    </source>
</evidence>
<dbReference type="GeneID" id="37109006"/>
<feature type="compositionally biased region" description="Polar residues" evidence="1">
    <location>
        <begin position="105"/>
        <end position="122"/>
    </location>
</feature>
<proteinExistence type="predicted"/>
<dbReference type="AlphaFoldDB" id="A0A317X6N1"/>
<reference evidence="2 3" key="1">
    <citation type="submission" date="2016-12" db="EMBL/GenBank/DDBJ databases">
        <title>The genomes of Aspergillus section Nigri reveals drivers in fungal speciation.</title>
        <authorList>
            <consortium name="DOE Joint Genome Institute"/>
            <person name="Vesth T.C."/>
            <person name="Nybo J."/>
            <person name="Theobald S."/>
            <person name="Brandl J."/>
            <person name="Frisvad J.C."/>
            <person name="Nielsen K.F."/>
            <person name="Lyhne E.K."/>
            <person name="Kogle M.E."/>
            <person name="Kuo A."/>
            <person name="Riley R."/>
            <person name="Clum A."/>
            <person name="Nolan M."/>
            <person name="Lipzen A."/>
            <person name="Salamov A."/>
            <person name="Henrissat B."/>
            <person name="Wiebenga A."/>
            <person name="De Vries R.P."/>
            <person name="Grigoriev I.V."/>
            <person name="Mortensen U.H."/>
            <person name="Andersen M.R."/>
            <person name="Baker S.E."/>
        </authorList>
    </citation>
    <scope>NUCLEOTIDE SEQUENCE [LARGE SCALE GENOMIC DNA]</scope>
    <source>
        <strain evidence="2 3">CBS 115572</strain>
    </source>
</reference>
<feature type="region of interest" description="Disordered" evidence="1">
    <location>
        <begin position="105"/>
        <end position="151"/>
    </location>
</feature>
<organism evidence="2 3">
    <name type="scientific">Aspergillus sclerotioniger CBS 115572</name>
    <dbReference type="NCBI Taxonomy" id="1450535"/>
    <lineage>
        <taxon>Eukaryota</taxon>
        <taxon>Fungi</taxon>
        <taxon>Dikarya</taxon>
        <taxon>Ascomycota</taxon>
        <taxon>Pezizomycotina</taxon>
        <taxon>Eurotiomycetes</taxon>
        <taxon>Eurotiomycetidae</taxon>
        <taxon>Eurotiales</taxon>
        <taxon>Aspergillaceae</taxon>
        <taxon>Aspergillus</taxon>
        <taxon>Aspergillus subgen. Circumdati</taxon>
    </lineage>
</organism>
<protein>
    <submittedName>
        <fullName evidence="2">Uncharacterized protein</fullName>
    </submittedName>
</protein>
<sequence length="151" mass="16107">MIRGPAESRPHPVHQRRIPATGWTARIVRKAALASISLPSSHPPIIPLAIASPRGGITKRPASRAAAEPAGELCQVGPLQCAPENHLPARLNRMSTACAPCLTNPQSHLSSRSCRIPNSNTTHHARLSPSLDLPLPSSSVWRKTHPGTYPG</sequence>
<name>A0A317X6N1_9EURO</name>
<feature type="compositionally biased region" description="Low complexity" evidence="1">
    <location>
        <begin position="127"/>
        <end position="139"/>
    </location>
</feature>
<gene>
    <name evidence="2" type="ORF">BO94DRAFT_316107</name>
</gene>
<dbReference type="RefSeq" id="XP_025470746.1">
    <property type="nucleotide sequence ID" value="XM_025606863.1"/>
</dbReference>
<comment type="caution">
    <text evidence="2">The sequence shown here is derived from an EMBL/GenBank/DDBJ whole genome shotgun (WGS) entry which is preliminary data.</text>
</comment>
<accession>A0A317X6N1</accession>